<dbReference type="PANTHER" id="PTHR14554">
    <property type="entry name" value="GENE, 49416-RELATED"/>
    <property type="match status" value="1"/>
</dbReference>
<organism evidence="2 3">
    <name type="scientific">Priapulus caudatus</name>
    <name type="common">Priapulid worm</name>
    <dbReference type="NCBI Taxonomy" id="37621"/>
    <lineage>
        <taxon>Eukaryota</taxon>
        <taxon>Metazoa</taxon>
        <taxon>Ecdysozoa</taxon>
        <taxon>Scalidophora</taxon>
        <taxon>Priapulida</taxon>
        <taxon>Priapulimorpha</taxon>
        <taxon>Priapulimorphida</taxon>
        <taxon>Priapulidae</taxon>
        <taxon>Priapulus</taxon>
    </lineage>
</organism>
<keyword evidence="2" id="KW-1185">Reference proteome</keyword>
<evidence type="ECO:0000313" key="3">
    <source>
        <dbReference type="RefSeq" id="XP_014677581.1"/>
    </source>
</evidence>
<proteinExistence type="predicted"/>
<accession>A0ABM1EZG0</accession>
<feature type="compositionally biased region" description="Basic residues" evidence="1">
    <location>
        <begin position="131"/>
        <end position="141"/>
    </location>
</feature>
<evidence type="ECO:0000256" key="1">
    <source>
        <dbReference type="SAM" id="MobiDB-lite"/>
    </source>
</evidence>
<dbReference type="GeneID" id="106817431"/>
<sequence>MGLHSKCCNRPKTLLQKNPNKLHRLKKAERIRQQGGQKQAGILDIGLVTPGIFKKRRTNPRANITLSGKKKRKVLKQLKRMAKEKEEMEVVVDTSAAKQNHLPTVKDIEMPDTSAASSQEVLKDVEMSTPRKSRSRSKKRATANEAGGMSKMDSMES</sequence>
<dbReference type="RefSeq" id="XP_014677581.1">
    <property type="nucleotide sequence ID" value="XM_014822095.1"/>
</dbReference>
<name>A0ABM1EZG0_PRICU</name>
<reference evidence="3" key="1">
    <citation type="submission" date="2025-08" db="UniProtKB">
        <authorList>
            <consortium name="RefSeq"/>
        </authorList>
    </citation>
    <scope>IDENTIFICATION</scope>
</reference>
<dbReference type="Proteomes" id="UP000695022">
    <property type="component" value="Unplaced"/>
</dbReference>
<protein>
    <submittedName>
        <fullName evidence="3">Uncharacterized protein C11orf98 homolog</fullName>
    </submittedName>
</protein>
<dbReference type="Pfam" id="PF17719">
    <property type="entry name" value="DUF5564"/>
    <property type="match status" value="1"/>
</dbReference>
<dbReference type="PANTHER" id="PTHR14554:SF1">
    <property type="entry name" value="CHROMOSOME 11 OPEN READING FRAME 98"/>
    <property type="match status" value="1"/>
</dbReference>
<dbReference type="InterPro" id="IPR037691">
    <property type="entry name" value="C11orf98"/>
</dbReference>
<feature type="region of interest" description="Disordered" evidence="1">
    <location>
        <begin position="81"/>
        <end position="157"/>
    </location>
</feature>
<evidence type="ECO:0000313" key="2">
    <source>
        <dbReference type="Proteomes" id="UP000695022"/>
    </source>
</evidence>
<gene>
    <name evidence="3" type="primary">LOC106817431</name>
</gene>